<keyword evidence="6" id="KW-1185">Reference proteome</keyword>
<reference evidence="5" key="1">
    <citation type="submission" date="2022-05" db="EMBL/GenBank/DDBJ databases">
        <title>An RpoN-dependent PEP-CTERM gene is involved in floc formation of an Aquincola tertiaricarbonis strain.</title>
        <authorList>
            <person name="Qiu D."/>
            <person name="Xia M."/>
        </authorList>
    </citation>
    <scope>NUCLEOTIDE SEQUENCE</scope>
    <source>
        <strain evidence="5">RN12</strain>
    </source>
</reference>
<dbReference type="Pfam" id="PF00072">
    <property type="entry name" value="Response_reg"/>
    <property type="match status" value="1"/>
</dbReference>
<dbReference type="InterPro" id="IPR006674">
    <property type="entry name" value="HD_domain"/>
</dbReference>
<name>A0ABY4S4M3_AQUTE</name>
<dbReference type="InterPro" id="IPR001789">
    <property type="entry name" value="Sig_transdc_resp-reg_receiver"/>
</dbReference>
<evidence type="ECO:0000256" key="1">
    <source>
        <dbReference type="PROSITE-ProRule" id="PRU00169"/>
    </source>
</evidence>
<feature type="modified residue" description="4-aspartylphosphate" evidence="1">
    <location>
        <position position="58"/>
    </location>
</feature>
<feature type="domain" description="Response regulatory" evidence="2">
    <location>
        <begin position="9"/>
        <end position="124"/>
    </location>
</feature>
<dbReference type="PANTHER" id="PTHR45228:SF8">
    <property type="entry name" value="TWO-COMPONENT RESPONSE REGULATOR-RELATED"/>
    <property type="match status" value="1"/>
</dbReference>
<dbReference type="Gene3D" id="1.10.3210.10">
    <property type="entry name" value="Hypothetical protein af1432"/>
    <property type="match status" value="1"/>
</dbReference>
<dbReference type="Proteomes" id="UP001056201">
    <property type="component" value="Chromosome 1"/>
</dbReference>
<feature type="domain" description="HD" evidence="3">
    <location>
        <begin position="194"/>
        <end position="317"/>
    </location>
</feature>
<gene>
    <name evidence="5" type="ORF">MW290_04935</name>
</gene>
<dbReference type="RefSeq" id="WP_250196154.1">
    <property type="nucleotide sequence ID" value="NZ_CP097635.1"/>
</dbReference>
<accession>A0ABY4S4M3</accession>
<dbReference type="CDD" id="cd17569">
    <property type="entry name" value="REC_HupR-like"/>
    <property type="match status" value="1"/>
</dbReference>
<dbReference type="InterPro" id="IPR052020">
    <property type="entry name" value="Cyclic_di-GMP/3'3'-cGAMP_PDE"/>
</dbReference>
<dbReference type="PROSITE" id="PS50110">
    <property type="entry name" value="RESPONSE_REGULATORY"/>
    <property type="match status" value="1"/>
</dbReference>
<proteinExistence type="predicted"/>
<keyword evidence="1" id="KW-0597">Phosphoprotein</keyword>
<dbReference type="InterPro" id="IPR037522">
    <property type="entry name" value="HD_GYP_dom"/>
</dbReference>
<sequence>MTTALPAWTLLAVDDEPNILAALRRLFRATGWRILTAGHAEEGLALLATESIDAVLSDMRMPGMDGVQFLERVSQGWPRTARLLLTGQADLASTIAAINRGGLHRYITKPWNDDELLLTMRQVAQNQQLEADNLALERLTQQQNDELRTLNSSLEIRVALRTEELAAANHRLKRNYLTSIRAFTALIELRGSAQVGHARQVADLSRRIAQAMSLDADTAHDLPIAALLHDIGHIGLSDAVLARPVNRLDRDELRRYRLHPVLGEQALLASDDMQGVAPLIRAHHERWDGLGYPDGLRGAAIPLGARILAVADAFEDLRSGRIDGQALSPLDARHTILAARGSQFDPTVVDAFASLFSSAPPKATVATLRLRTADLRAGQTLAQDFVSPEGVLLLSAGQQLNDDLIGRICAFERKHGLALTLAVQAPPGAPEARS</sequence>
<dbReference type="PROSITE" id="PS51831">
    <property type="entry name" value="HD"/>
    <property type="match status" value="1"/>
</dbReference>
<evidence type="ECO:0000259" key="4">
    <source>
        <dbReference type="PROSITE" id="PS51832"/>
    </source>
</evidence>
<evidence type="ECO:0000259" key="3">
    <source>
        <dbReference type="PROSITE" id="PS51831"/>
    </source>
</evidence>
<evidence type="ECO:0000313" key="6">
    <source>
        <dbReference type="Proteomes" id="UP001056201"/>
    </source>
</evidence>
<dbReference type="SMART" id="SM00448">
    <property type="entry name" value="REC"/>
    <property type="match status" value="1"/>
</dbReference>
<feature type="domain" description="HD-GYP" evidence="4">
    <location>
        <begin position="172"/>
        <end position="368"/>
    </location>
</feature>
<dbReference type="SMART" id="SM00471">
    <property type="entry name" value="HDc"/>
    <property type="match status" value="1"/>
</dbReference>
<dbReference type="Pfam" id="PF13487">
    <property type="entry name" value="HD_5"/>
    <property type="match status" value="1"/>
</dbReference>
<dbReference type="CDD" id="cd00077">
    <property type="entry name" value="HDc"/>
    <property type="match status" value="1"/>
</dbReference>
<dbReference type="PANTHER" id="PTHR45228">
    <property type="entry name" value="CYCLIC DI-GMP PHOSPHODIESTERASE TM_0186-RELATED"/>
    <property type="match status" value="1"/>
</dbReference>
<evidence type="ECO:0000313" key="5">
    <source>
        <dbReference type="EMBL" id="URI07933.1"/>
    </source>
</evidence>
<organism evidence="5 6">
    <name type="scientific">Aquincola tertiaricarbonis</name>
    <dbReference type="NCBI Taxonomy" id="391953"/>
    <lineage>
        <taxon>Bacteria</taxon>
        <taxon>Pseudomonadati</taxon>
        <taxon>Pseudomonadota</taxon>
        <taxon>Betaproteobacteria</taxon>
        <taxon>Burkholderiales</taxon>
        <taxon>Sphaerotilaceae</taxon>
        <taxon>Aquincola</taxon>
    </lineage>
</organism>
<dbReference type="Gene3D" id="3.40.50.2300">
    <property type="match status" value="1"/>
</dbReference>
<protein>
    <submittedName>
        <fullName evidence="5">Response regulator</fullName>
    </submittedName>
</protein>
<dbReference type="PROSITE" id="PS51832">
    <property type="entry name" value="HD_GYP"/>
    <property type="match status" value="1"/>
</dbReference>
<dbReference type="EMBL" id="CP097635">
    <property type="protein sequence ID" value="URI07933.1"/>
    <property type="molecule type" value="Genomic_DNA"/>
</dbReference>
<dbReference type="SUPFAM" id="SSF52172">
    <property type="entry name" value="CheY-like"/>
    <property type="match status" value="1"/>
</dbReference>
<evidence type="ECO:0000259" key="2">
    <source>
        <dbReference type="PROSITE" id="PS50110"/>
    </source>
</evidence>
<dbReference type="InterPro" id="IPR011006">
    <property type="entry name" value="CheY-like_superfamily"/>
</dbReference>
<dbReference type="InterPro" id="IPR003607">
    <property type="entry name" value="HD/PDEase_dom"/>
</dbReference>
<dbReference type="SUPFAM" id="SSF109604">
    <property type="entry name" value="HD-domain/PDEase-like"/>
    <property type="match status" value="1"/>
</dbReference>